<proteinExistence type="predicted"/>
<feature type="compositionally biased region" description="Basic and acidic residues" evidence="1">
    <location>
        <begin position="95"/>
        <end position="134"/>
    </location>
</feature>
<gene>
    <name evidence="3" type="ORF">LCER1_G005041</name>
</gene>
<evidence type="ECO:0000256" key="1">
    <source>
        <dbReference type="SAM" id="MobiDB-lite"/>
    </source>
</evidence>
<dbReference type="OrthoDB" id="2131339at2759"/>
<dbReference type="Proteomes" id="UP000481288">
    <property type="component" value="Unassembled WGS sequence"/>
</dbReference>
<sequence>MSTQIQEGDKVSWNWNGSHPSGTASEVKPGEVTVTSHRGNDISKTGDGSNPAVHISRPGNDVVKTANELKVESKGGSNRDGTEESTSNGNGTPAKQEEKKEPEEAHTGEKRTVDEKPSADDNVEEKHEDADAKKQKTGSGAKTNGTNGEKKKAGRPKNSGGPKKEKKAPTVGRAQRQTRSQGAASAEQV</sequence>
<reference evidence="3 4" key="1">
    <citation type="submission" date="2018-05" db="EMBL/GenBank/DDBJ databases">
        <title>Whole genome sequencing for identification of molecular markers to develop diagnostic detection tools for the regulated plant pathogen Lachnellula willkommii.</title>
        <authorList>
            <person name="Giroux E."/>
            <person name="Bilodeau G."/>
        </authorList>
    </citation>
    <scope>NUCLEOTIDE SEQUENCE [LARGE SCALE GENOMIC DNA]</scope>
    <source>
        <strain evidence="3 4">CBS 625.97</strain>
    </source>
</reference>
<dbReference type="InterPro" id="IPR021331">
    <property type="entry name" value="Hva1_TUDOR"/>
</dbReference>
<evidence type="ECO:0000313" key="3">
    <source>
        <dbReference type="EMBL" id="TVY54351.1"/>
    </source>
</evidence>
<evidence type="ECO:0000259" key="2">
    <source>
        <dbReference type="Pfam" id="PF11160"/>
    </source>
</evidence>
<comment type="caution">
    <text evidence="3">The sequence shown here is derived from an EMBL/GenBank/DDBJ whole genome shotgun (WGS) entry which is preliminary data.</text>
</comment>
<protein>
    <recommendedName>
        <fullName evidence="2">Hypervirulence associated protein TUDOR domain-containing protein</fullName>
    </recommendedName>
</protein>
<feature type="domain" description="Hypervirulence associated protein TUDOR" evidence="2">
    <location>
        <begin position="8"/>
        <end position="69"/>
    </location>
</feature>
<feature type="compositionally biased region" description="Polar residues" evidence="1">
    <location>
        <begin position="175"/>
        <end position="189"/>
    </location>
</feature>
<name>A0A7D8YYB4_9HELO</name>
<keyword evidence="4" id="KW-1185">Reference proteome</keyword>
<feature type="region of interest" description="Disordered" evidence="1">
    <location>
        <begin position="1"/>
        <end position="189"/>
    </location>
</feature>
<accession>A0A7D8YYB4</accession>
<evidence type="ECO:0000313" key="4">
    <source>
        <dbReference type="Proteomes" id="UP000481288"/>
    </source>
</evidence>
<dbReference type="EMBL" id="QGMG01000350">
    <property type="protein sequence ID" value="TVY54351.1"/>
    <property type="molecule type" value="Genomic_DNA"/>
</dbReference>
<feature type="compositionally biased region" description="Polar residues" evidence="1">
    <location>
        <begin position="137"/>
        <end position="147"/>
    </location>
</feature>
<dbReference type="AlphaFoldDB" id="A0A7D8YYB4"/>
<feature type="compositionally biased region" description="Polar residues" evidence="1">
    <location>
        <begin position="33"/>
        <end position="48"/>
    </location>
</feature>
<organism evidence="3 4">
    <name type="scientific">Lachnellula cervina</name>
    <dbReference type="NCBI Taxonomy" id="1316786"/>
    <lineage>
        <taxon>Eukaryota</taxon>
        <taxon>Fungi</taxon>
        <taxon>Dikarya</taxon>
        <taxon>Ascomycota</taxon>
        <taxon>Pezizomycotina</taxon>
        <taxon>Leotiomycetes</taxon>
        <taxon>Helotiales</taxon>
        <taxon>Lachnaceae</taxon>
        <taxon>Lachnellula</taxon>
    </lineage>
</organism>
<feature type="compositionally biased region" description="Polar residues" evidence="1">
    <location>
        <begin position="13"/>
        <end position="24"/>
    </location>
</feature>
<dbReference type="Pfam" id="PF11160">
    <property type="entry name" value="Hva1_TUDOR"/>
    <property type="match status" value="1"/>
</dbReference>